<feature type="compositionally biased region" description="Basic and acidic residues" evidence="1">
    <location>
        <begin position="14"/>
        <end position="27"/>
    </location>
</feature>
<evidence type="ECO:0000313" key="5">
    <source>
        <dbReference type="Proteomes" id="UP000469558"/>
    </source>
</evidence>
<dbReference type="Pfam" id="PF25000">
    <property type="entry name" value="DUF7779"/>
    <property type="match status" value="1"/>
</dbReference>
<keyword evidence="5" id="KW-1185">Reference proteome</keyword>
<dbReference type="InterPro" id="IPR027417">
    <property type="entry name" value="P-loop_NTPase"/>
</dbReference>
<comment type="caution">
    <text evidence="4">The sequence shown here is derived from an EMBL/GenBank/DDBJ whole genome shotgun (WGS) entry which is preliminary data.</text>
</comment>
<dbReference type="InterPro" id="IPR056681">
    <property type="entry name" value="DUF7779"/>
</dbReference>
<dbReference type="Proteomes" id="UP000469558">
    <property type="component" value="Unassembled WGS sequence"/>
</dbReference>
<dbReference type="GO" id="GO:0043531">
    <property type="term" value="F:ADP binding"/>
    <property type="evidence" value="ECO:0007669"/>
    <property type="project" value="InterPro"/>
</dbReference>
<gene>
    <name evidence="4" type="ORF">LSUE1_G002863</name>
</gene>
<feature type="domain" description="NB-ARC" evidence="2">
    <location>
        <begin position="78"/>
        <end position="211"/>
    </location>
</feature>
<dbReference type="Gene3D" id="3.40.50.300">
    <property type="entry name" value="P-loop containing nucleotide triphosphate hydrolases"/>
    <property type="match status" value="1"/>
</dbReference>
<dbReference type="InterPro" id="IPR002182">
    <property type="entry name" value="NB-ARC"/>
</dbReference>
<reference evidence="4 5" key="1">
    <citation type="submission" date="2018-05" db="EMBL/GenBank/DDBJ databases">
        <title>Genome sequencing and assembly of the regulated plant pathogen Lachnellula willkommii and related sister species for the development of diagnostic species identification markers.</title>
        <authorList>
            <person name="Giroux E."/>
            <person name="Bilodeau G."/>
        </authorList>
    </citation>
    <scope>NUCLEOTIDE SEQUENCE [LARGE SCALE GENOMIC DNA]</scope>
    <source>
        <strain evidence="4 5">CBS 268.59</strain>
    </source>
</reference>
<evidence type="ECO:0008006" key="6">
    <source>
        <dbReference type="Google" id="ProtNLM"/>
    </source>
</evidence>
<evidence type="ECO:0000256" key="1">
    <source>
        <dbReference type="SAM" id="MobiDB-lite"/>
    </source>
</evidence>
<name>A0A8T9CFP4_9HELO</name>
<dbReference type="AlphaFoldDB" id="A0A8T9CFP4"/>
<organism evidence="4 5">
    <name type="scientific">Lachnellula suecica</name>
    <dbReference type="NCBI Taxonomy" id="602035"/>
    <lineage>
        <taxon>Eukaryota</taxon>
        <taxon>Fungi</taxon>
        <taxon>Dikarya</taxon>
        <taxon>Ascomycota</taxon>
        <taxon>Pezizomycotina</taxon>
        <taxon>Leotiomycetes</taxon>
        <taxon>Helotiales</taxon>
        <taxon>Lachnaceae</taxon>
        <taxon>Lachnellula</taxon>
    </lineage>
</organism>
<evidence type="ECO:0000259" key="3">
    <source>
        <dbReference type="Pfam" id="PF25000"/>
    </source>
</evidence>
<dbReference type="PANTHER" id="PTHR35205">
    <property type="entry name" value="NB-ARC AND TPR DOMAIN PROTEIN"/>
    <property type="match status" value="1"/>
</dbReference>
<dbReference type="EMBL" id="QGMK01000302">
    <property type="protein sequence ID" value="TVY82554.1"/>
    <property type="molecule type" value="Genomic_DNA"/>
</dbReference>
<dbReference type="OrthoDB" id="6161812at2759"/>
<dbReference type="PANTHER" id="PTHR35205:SF1">
    <property type="entry name" value="ZU5 DOMAIN-CONTAINING PROTEIN"/>
    <property type="match status" value="1"/>
</dbReference>
<proteinExistence type="predicted"/>
<dbReference type="SUPFAM" id="SSF48452">
    <property type="entry name" value="TPR-like"/>
    <property type="match status" value="1"/>
</dbReference>
<feature type="region of interest" description="Disordered" evidence="1">
    <location>
        <begin position="1"/>
        <end position="52"/>
    </location>
</feature>
<dbReference type="Gene3D" id="1.25.40.10">
    <property type="entry name" value="Tetratricopeptide repeat domain"/>
    <property type="match status" value="1"/>
</dbReference>
<feature type="compositionally biased region" description="Basic and acidic residues" evidence="1">
    <location>
        <begin position="37"/>
        <end position="52"/>
    </location>
</feature>
<dbReference type="InterPro" id="IPR011990">
    <property type="entry name" value="TPR-like_helical_dom_sf"/>
</dbReference>
<feature type="domain" description="DUF7779" evidence="3">
    <location>
        <begin position="312"/>
        <end position="401"/>
    </location>
</feature>
<dbReference type="Pfam" id="PF00931">
    <property type="entry name" value="NB-ARC"/>
    <property type="match status" value="1"/>
</dbReference>
<dbReference type="SUPFAM" id="SSF52540">
    <property type="entry name" value="P-loop containing nucleoside triphosphate hydrolases"/>
    <property type="match status" value="1"/>
</dbReference>
<evidence type="ECO:0000259" key="2">
    <source>
        <dbReference type="Pfam" id="PF00931"/>
    </source>
</evidence>
<accession>A0A8T9CFP4</accession>
<protein>
    <recommendedName>
        <fullName evidence="6">NB-ARC domain-containing protein</fullName>
    </recommendedName>
</protein>
<sequence length="798" mass="91590">MDEILSRMETLSRFTERRSSRMEESPRRPSTLSMLSESRDSRDSRDSRKVSQQEELTFPVIVRPSTRTSRFFDRTDVVGKMNSFFSKSDPQRSFLSLAIYGLGGVGKSSVAMRFAEGKLDRRELDCMFWIHSEKPVSIRQSFTDIAMRLKLPDARPKDHEENHVLVLNWLQQTQCRWLLVYDNAEDMDLLRDYWPSASRGQALITTRNRSFGFEIADGGLEIHTWDTETGSRFLLHLLSTDISEELKEDEVVSATELSHKLSGHALAISHMAGLIHRRAWSIAEFMKIYDQHPSEMHGVSGNNSINALWDFAFKSLDPQSRAILGVLCFVAPDNIPQSLFELEDPANLPELLHFCSDDFHFSEATECLLTLALIKRDKASRTFSIHRLVQTSFKYYMTPEQRNQSFDDAAVLISHAFPRRDSNVAQLYLMWERCALFLPHVLSLKDRFREEKKANPLFTAPRTYCELSNACQRQVYPSKYTFQTTKLIYYRYLLEINAYSELEDLIEVNNMAISTLPQGAPTIGLQGSLTSHTGQLLIRLGRPSEGVQWLKKSYEIRSHDVPFNPRESAWAAENAANGISTMNDFKEGVKWLEKSRYHWLEWSNKQDTARGEWPACIMKSLGVSLTWAGELKLAQDLINQALQQIESKEPYNWAMAAYTHFSLGTIDRHNRKLDSAEAHFMEAQNLWGKGDQLRTDPFNAACMYRLGCTALDQGKVEAAVKHLKDAMVLTEMRKASMVAEHARTIFKLAEALEQEPREAKEAARLRQEAEHLLYLRDPNSKNSGVEHAYDSLVNILWR</sequence>
<evidence type="ECO:0000313" key="4">
    <source>
        <dbReference type="EMBL" id="TVY82554.1"/>
    </source>
</evidence>